<reference evidence="2 3" key="1">
    <citation type="submission" date="2016-10" db="EMBL/GenBank/DDBJ databases">
        <authorList>
            <person name="de Groot N.N."/>
        </authorList>
    </citation>
    <scope>NUCLEOTIDE SEQUENCE [LARGE SCALE GENOMIC DNA]</scope>
    <source>
        <strain evidence="2 3">DSM 26656</strain>
    </source>
</reference>
<sequence length="70" mass="7189">MGFPLETTGLLPSPLAGEGGPAKPGRMRGRSTVPTAISEEECQRSGARRPLTPALSREGRGGRSSLGATL</sequence>
<keyword evidence="3" id="KW-1185">Reference proteome</keyword>
<dbReference type="EMBL" id="FNUY01000005">
    <property type="protein sequence ID" value="SEG42741.1"/>
    <property type="molecule type" value="Genomic_DNA"/>
</dbReference>
<proteinExistence type="predicted"/>
<evidence type="ECO:0000313" key="2">
    <source>
        <dbReference type="EMBL" id="SEG42741.1"/>
    </source>
</evidence>
<dbReference type="Proteomes" id="UP000236743">
    <property type="component" value="Unassembled WGS sequence"/>
</dbReference>
<organism evidence="2 3">
    <name type="scientific">Bosea lathyri</name>
    <dbReference type="NCBI Taxonomy" id="1036778"/>
    <lineage>
        <taxon>Bacteria</taxon>
        <taxon>Pseudomonadati</taxon>
        <taxon>Pseudomonadota</taxon>
        <taxon>Alphaproteobacteria</taxon>
        <taxon>Hyphomicrobiales</taxon>
        <taxon>Boseaceae</taxon>
        <taxon>Bosea</taxon>
    </lineage>
</organism>
<evidence type="ECO:0000313" key="3">
    <source>
        <dbReference type="Proteomes" id="UP000236743"/>
    </source>
</evidence>
<accession>A0A1H6A2S7</accession>
<name>A0A1H6A2S7_9HYPH</name>
<dbReference type="AlphaFoldDB" id="A0A1H6A2S7"/>
<feature type="region of interest" description="Disordered" evidence="1">
    <location>
        <begin position="1"/>
        <end position="70"/>
    </location>
</feature>
<evidence type="ECO:0000256" key="1">
    <source>
        <dbReference type="SAM" id="MobiDB-lite"/>
    </source>
</evidence>
<gene>
    <name evidence="2" type="ORF">SAMN04488115_105169</name>
</gene>
<protein>
    <submittedName>
        <fullName evidence="2">Uncharacterized protein</fullName>
    </submittedName>
</protein>